<sequence>MHFKKLHLTSVLAFAFAMVFLVAGCAKDDVEEIIGVCPIILSTIPEDGDINVPLDQVISVTFNTELDPQTVNSQTFKVNGTSALAGTITYSESTAFFTPSADLLPNTTYTGTVTTGIKDPLGSALQENYVWSFTTVPQITVTASPETSGTVTGSGTFDNGAIVTVAATPNEGFVFTNWTVGDKVVSTSSSYQFEMDGNIAIVANFAEVASGNFRINLSSSPVAGGTTNGSGQFDENSVVTVSALPNQGYFFVNWTEGETVASTSASYQFTLTGNRTLVAHYSQIPEDQFAVILSASPSEGGSINGSGSFDAETDVTVTATPNSGYTFVNWTANGEEVSTDSGYTFELTENTNLVANFERNTYTLNVTAEYGEVEINPNDQNYNHGDQVVLTAKPADGYEFSSWSDDASGNNNPLTVVMDSDKNITANFTQVNTGNLEGINLLSAADFVVLAGAGITNTGINTILNGDVGSYPTATITGLDETNVNGTLYTTANPIVEEAKIDLTAAFNDGQSRSLNPISLPGQLGGLTLAPGLYANSTSTGISGTGPQGILTLHGDANAVWIFQIGSTLITDPGTSIVLSGGAKAENIFWVVGSSATLGTTSVFFGNILANISITLNTGATVDGRALTRTGSVSLDSNTVTKP</sequence>
<dbReference type="RefSeq" id="WP_380747377.1">
    <property type="nucleotide sequence ID" value="NZ_JBHULT010000003.1"/>
</dbReference>
<evidence type="ECO:0000313" key="7">
    <source>
        <dbReference type="Proteomes" id="UP001597468"/>
    </source>
</evidence>
<evidence type="ECO:0000256" key="3">
    <source>
        <dbReference type="SAM" id="SignalP"/>
    </source>
</evidence>
<protein>
    <submittedName>
        <fullName evidence="6">Ice-binding family protein</fullName>
    </submittedName>
</protein>
<dbReference type="Pfam" id="PF18998">
    <property type="entry name" value="Flg_new_2"/>
    <property type="match status" value="4"/>
</dbReference>
<dbReference type="EMBL" id="JBHULT010000003">
    <property type="protein sequence ID" value="MFD2516359.1"/>
    <property type="molecule type" value="Genomic_DNA"/>
</dbReference>
<dbReference type="PROSITE" id="PS51257">
    <property type="entry name" value="PROKAR_LIPOPROTEIN"/>
    <property type="match status" value="1"/>
</dbReference>
<evidence type="ECO:0000259" key="5">
    <source>
        <dbReference type="Pfam" id="PF18998"/>
    </source>
</evidence>
<reference evidence="7" key="1">
    <citation type="journal article" date="2019" name="Int. J. Syst. Evol. Microbiol.">
        <title>The Global Catalogue of Microorganisms (GCM) 10K type strain sequencing project: providing services to taxonomists for standard genome sequencing and annotation.</title>
        <authorList>
            <consortium name="The Broad Institute Genomics Platform"/>
            <consortium name="The Broad Institute Genome Sequencing Center for Infectious Disease"/>
            <person name="Wu L."/>
            <person name="Ma J."/>
        </authorList>
    </citation>
    <scope>NUCLEOTIDE SEQUENCE [LARGE SCALE GENOMIC DNA]</scope>
    <source>
        <strain evidence="7">KCTC 42585</strain>
    </source>
</reference>
<organism evidence="6 7">
    <name type="scientific">Salinimicrobium flavum</name>
    <dbReference type="NCBI Taxonomy" id="1737065"/>
    <lineage>
        <taxon>Bacteria</taxon>
        <taxon>Pseudomonadati</taxon>
        <taxon>Bacteroidota</taxon>
        <taxon>Flavobacteriia</taxon>
        <taxon>Flavobacteriales</taxon>
        <taxon>Flavobacteriaceae</taxon>
        <taxon>Salinimicrobium</taxon>
    </lineage>
</organism>
<dbReference type="InterPro" id="IPR032812">
    <property type="entry name" value="SbsA_Ig"/>
</dbReference>
<accession>A0ABW5IRR0</accession>
<keyword evidence="2 3" id="KW-0732">Signal</keyword>
<feature type="domain" description="SbsA Ig-like" evidence="4">
    <location>
        <begin position="38"/>
        <end position="135"/>
    </location>
</feature>
<gene>
    <name evidence="6" type="ORF">ACFSTG_00470</name>
</gene>
<dbReference type="Pfam" id="PF13205">
    <property type="entry name" value="Big_5"/>
    <property type="match status" value="1"/>
</dbReference>
<feature type="domain" description="Bacterial repeat" evidence="5">
    <location>
        <begin position="140"/>
        <end position="208"/>
    </location>
</feature>
<keyword evidence="7" id="KW-1185">Reference proteome</keyword>
<dbReference type="InterPro" id="IPR044060">
    <property type="entry name" value="Bacterial_rp_domain"/>
</dbReference>
<dbReference type="InterPro" id="IPR021884">
    <property type="entry name" value="Ice-bd_prot"/>
</dbReference>
<evidence type="ECO:0000256" key="2">
    <source>
        <dbReference type="ARBA" id="ARBA00022729"/>
    </source>
</evidence>
<feature type="domain" description="Bacterial repeat" evidence="5">
    <location>
        <begin position="362"/>
        <end position="431"/>
    </location>
</feature>
<feature type="signal peptide" evidence="3">
    <location>
        <begin position="1"/>
        <end position="23"/>
    </location>
</feature>
<proteinExistence type="inferred from homology"/>
<comment type="caution">
    <text evidence="6">The sequence shown here is derived from an EMBL/GenBank/DDBJ whole genome shotgun (WGS) entry which is preliminary data.</text>
</comment>
<feature type="domain" description="Bacterial repeat" evidence="5">
    <location>
        <begin position="293"/>
        <end position="360"/>
    </location>
</feature>
<evidence type="ECO:0000259" key="4">
    <source>
        <dbReference type="Pfam" id="PF13205"/>
    </source>
</evidence>
<feature type="chain" id="PRO_5047423435" evidence="3">
    <location>
        <begin position="24"/>
        <end position="643"/>
    </location>
</feature>
<comment type="similarity">
    <text evidence="1">Belongs to the ice-binding protein family.</text>
</comment>
<evidence type="ECO:0000313" key="6">
    <source>
        <dbReference type="EMBL" id="MFD2516359.1"/>
    </source>
</evidence>
<dbReference type="Pfam" id="PF11999">
    <property type="entry name" value="Ice_binding"/>
    <property type="match status" value="1"/>
</dbReference>
<feature type="domain" description="Bacterial repeat" evidence="5">
    <location>
        <begin position="216"/>
        <end position="284"/>
    </location>
</feature>
<name>A0ABW5IRR0_9FLAO</name>
<dbReference type="Gene3D" id="2.60.40.3710">
    <property type="match status" value="1"/>
</dbReference>
<dbReference type="Proteomes" id="UP001597468">
    <property type="component" value="Unassembled WGS sequence"/>
</dbReference>
<evidence type="ECO:0000256" key="1">
    <source>
        <dbReference type="ARBA" id="ARBA00005445"/>
    </source>
</evidence>